<feature type="compositionally biased region" description="Low complexity" evidence="1">
    <location>
        <begin position="286"/>
        <end position="301"/>
    </location>
</feature>
<dbReference type="EMBL" id="CAKAEH010001324">
    <property type="protein sequence ID" value="CAG9534688.1"/>
    <property type="molecule type" value="Genomic_DNA"/>
</dbReference>
<dbReference type="SMART" id="SM00327">
    <property type="entry name" value="VWA"/>
    <property type="match status" value="2"/>
</dbReference>
<dbReference type="SUPFAM" id="SSF53300">
    <property type="entry name" value="vWA-like"/>
    <property type="match status" value="2"/>
</dbReference>
<comment type="caution">
    <text evidence="4">The sequence shown here is derived from an EMBL/GenBank/DDBJ whole genome shotgun (WGS) entry which is preliminary data.</text>
</comment>
<dbReference type="Proteomes" id="UP000746747">
    <property type="component" value="Unassembled WGS sequence"/>
</dbReference>
<sequence>MTFRFAWFALFIFVCCAQNDDLEGSGEGSGEGDLLTSENPWQSSSIQQDGDGNDVLEFTGTYPIKDGCGVDLLFLLDTSGSLEQIYTQHINWTNQLAEALLTDKDKVHIAVIQYAEIPTTEFSLGTYRDPRDITNHIMTINFHSGGTRTGKALLAAKSELFNEEKGARNNASKIIVLFTDGLSVDDPIKHAQQLREVEKVKIYVVYVGSDGFELEMNRIAGGKSNVFGPHEFSRLKRILTTEVENAQTCETQNEWEIPTATVKTMINATGIGSFRSSSKIATSTKLHTTSRTPTTITTHPTPHKLLTKDTQLKHKSRKIPTKQITESQDEDAKLLETDAQDKISDENINEALVNIVNVDEQVVEAITTPQQSTFSKDRFKNGEENENTIALSKFTKKLRKVRPRTEVTISPTNRSSSGDQETSRSADLLSSKTASASRHVTVQRISTANKSGKTRSAGSIEKSQGQCPREILFVVDSSGSVQRIYDQQKEYLLSLLNELQIGEGDQRVALIQFAGSSHQRIEWTFDTYKDIKDIAEALTQVRHFTGTTYIGRALENSIGVLETRRQGIPTTVILLSDGFSQDDASKPSAEIRRMPNVDFYAVSMSELNNFEYLTKLTDDPSKVYVGPQSEDLKQDLLRLIHCRT</sequence>
<dbReference type="PANTHER" id="PTHR24020:SF84">
    <property type="entry name" value="VWFA DOMAIN-CONTAINING PROTEIN"/>
    <property type="match status" value="1"/>
</dbReference>
<reference evidence="4" key="1">
    <citation type="submission" date="2021-09" db="EMBL/GenBank/DDBJ databases">
        <authorList>
            <consortium name="Pathogen Informatics"/>
        </authorList>
    </citation>
    <scope>NUCLEOTIDE SEQUENCE</scope>
</reference>
<dbReference type="OrthoDB" id="6132182at2759"/>
<protein>
    <recommendedName>
        <fullName evidence="3">VWFA domain-containing protein</fullName>
    </recommendedName>
</protein>
<gene>
    <name evidence="4" type="ORF">CJOHNSTONI_LOCUS4803</name>
</gene>
<dbReference type="PRINTS" id="PR00453">
    <property type="entry name" value="VWFADOMAIN"/>
</dbReference>
<feature type="region of interest" description="Disordered" evidence="1">
    <location>
        <begin position="26"/>
        <end position="47"/>
    </location>
</feature>
<feature type="chain" id="PRO_5035201564" description="VWFA domain-containing protein" evidence="2">
    <location>
        <begin position="18"/>
        <end position="644"/>
    </location>
</feature>
<accession>A0A8J2MMX1</accession>
<evidence type="ECO:0000259" key="3">
    <source>
        <dbReference type="PROSITE" id="PS50234"/>
    </source>
</evidence>
<dbReference type="InterPro" id="IPR036465">
    <property type="entry name" value="vWFA_dom_sf"/>
</dbReference>
<evidence type="ECO:0000313" key="4">
    <source>
        <dbReference type="EMBL" id="CAG9534688.1"/>
    </source>
</evidence>
<feature type="region of interest" description="Disordered" evidence="1">
    <location>
        <begin position="282"/>
        <end position="301"/>
    </location>
</feature>
<evidence type="ECO:0000313" key="5">
    <source>
        <dbReference type="Proteomes" id="UP000746747"/>
    </source>
</evidence>
<evidence type="ECO:0000256" key="1">
    <source>
        <dbReference type="SAM" id="MobiDB-lite"/>
    </source>
</evidence>
<name>A0A8J2MMX1_9BILA</name>
<feature type="compositionally biased region" description="Polar residues" evidence="1">
    <location>
        <begin position="407"/>
        <end position="463"/>
    </location>
</feature>
<dbReference type="PANTHER" id="PTHR24020">
    <property type="entry name" value="COLLAGEN ALPHA"/>
    <property type="match status" value="1"/>
</dbReference>
<dbReference type="Gene3D" id="3.40.50.410">
    <property type="entry name" value="von Willebrand factor, type A domain"/>
    <property type="match status" value="2"/>
</dbReference>
<dbReference type="InterPro" id="IPR050525">
    <property type="entry name" value="ECM_Assembly_Org"/>
</dbReference>
<keyword evidence="2" id="KW-0732">Signal</keyword>
<keyword evidence="5" id="KW-1185">Reference proteome</keyword>
<proteinExistence type="predicted"/>
<dbReference type="AlphaFoldDB" id="A0A8J2MMX1"/>
<evidence type="ECO:0000256" key="2">
    <source>
        <dbReference type="SAM" id="SignalP"/>
    </source>
</evidence>
<dbReference type="InterPro" id="IPR002035">
    <property type="entry name" value="VWF_A"/>
</dbReference>
<dbReference type="Pfam" id="PF00092">
    <property type="entry name" value="VWA"/>
    <property type="match status" value="2"/>
</dbReference>
<feature type="domain" description="VWFA" evidence="3">
    <location>
        <begin position="71"/>
        <end position="243"/>
    </location>
</feature>
<feature type="domain" description="VWFA" evidence="3">
    <location>
        <begin position="470"/>
        <end position="640"/>
    </location>
</feature>
<feature type="signal peptide" evidence="2">
    <location>
        <begin position="1"/>
        <end position="17"/>
    </location>
</feature>
<organism evidence="4 5">
    <name type="scientific">Cercopithifilaria johnstoni</name>
    <dbReference type="NCBI Taxonomy" id="2874296"/>
    <lineage>
        <taxon>Eukaryota</taxon>
        <taxon>Metazoa</taxon>
        <taxon>Ecdysozoa</taxon>
        <taxon>Nematoda</taxon>
        <taxon>Chromadorea</taxon>
        <taxon>Rhabditida</taxon>
        <taxon>Spirurina</taxon>
        <taxon>Spiruromorpha</taxon>
        <taxon>Filarioidea</taxon>
        <taxon>Onchocercidae</taxon>
        <taxon>Cercopithifilaria</taxon>
    </lineage>
</organism>
<dbReference type="PROSITE" id="PS50234">
    <property type="entry name" value="VWFA"/>
    <property type="match status" value="2"/>
</dbReference>
<feature type="region of interest" description="Disordered" evidence="1">
    <location>
        <begin position="401"/>
        <end position="463"/>
    </location>
</feature>